<dbReference type="EMBL" id="DVHA01000152">
    <property type="protein sequence ID" value="HIR60841.1"/>
    <property type="molecule type" value="Genomic_DNA"/>
</dbReference>
<dbReference type="AlphaFoldDB" id="A0A9D1DXU7"/>
<gene>
    <name evidence="2" type="ORF">IAB37_04625</name>
</gene>
<dbReference type="Pfam" id="PF02645">
    <property type="entry name" value="DegV"/>
    <property type="match status" value="1"/>
</dbReference>
<name>A0A9D1DXU7_9FIRM</name>
<evidence type="ECO:0000256" key="1">
    <source>
        <dbReference type="ARBA" id="ARBA00023121"/>
    </source>
</evidence>
<dbReference type="SUPFAM" id="SSF82549">
    <property type="entry name" value="DAK1/DegV-like"/>
    <property type="match status" value="1"/>
</dbReference>
<comment type="caution">
    <text evidence="2">The sequence shown here is derived from an EMBL/GenBank/DDBJ whole genome shotgun (WGS) entry which is preliminary data.</text>
</comment>
<dbReference type="InterPro" id="IPR043168">
    <property type="entry name" value="DegV_C"/>
</dbReference>
<dbReference type="PANTHER" id="PTHR33434">
    <property type="entry name" value="DEGV DOMAIN-CONTAINING PROTEIN DR_1986-RELATED"/>
    <property type="match status" value="1"/>
</dbReference>
<dbReference type="PANTHER" id="PTHR33434:SF2">
    <property type="entry name" value="FATTY ACID-BINDING PROTEIN TM_1468"/>
    <property type="match status" value="1"/>
</dbReference>
<dbReference type="Gene3D" id="3.40.50.10170">
    <property type="match status" value="1"/>
</dbReference>
<dbReference type="Proteomes" id="UP000824241">
    <property type="component" value="Unassembled WGS sequence"/>
</dbReference>
<dbReference type="PROSITE" id="PS51482">
    <property type="entry name" value="DEGV"/>
    <property type="match status" value="1"/>
</dbReference>
<dbReference type="NCBIfam" id="TIGR00762">
    <property type="entry name" value="DegV"/>
    <property type="match status" value="1"/>
</dbReference>
<dbReference type="GO" id="GO:0008289">
    <property type="term" value="F:lipid binding"/>
    <property type="evidence" value="ECO:0007669"/>
    <property type="project" value="UniProtKB-KW"/>
</dbReference>
<proteinExistence type="predicted"/>
<sequence>MKTQSKPLLQPPSGRIAVITDSCADIPPELVRRQGIYILPLQIRTAAGAFRDGVDIHPADIYRIQKSELPKTSLPLGSDLEALLGRVIADGYKEAVAVMMSSGLSGTYNLVRQAAEPAAEKGLELKVFDTLTSSIGTGAIALQLSEYIAMGMGFAEICAQAEKLIKGTTVFFSVDTLEFLRKGGRIGRITAVAGTVLQIKPILAFAPDGQLTSVAKVRGRKLVQQELIRMVANLYEPGRPFNLMVADGGAPEEGAELEKKLAAAFPGFNHYFYANIGATLSIYTGSGVLGSAIQYLD</sequence>
<accession>A0A9D1DXU7</accession>
<organism evidence="2 3">
    <name type="scientific">Candidatus Faecivivens stercoravium</name>
    <dbReference type="NCBI Taxonomy" id="2840803"/>
    <lineage>
        <taxon>Bacteria</taxon>
        <taxon>Bacillati</taxon>
        <taxon>Bacillota</taxon>
        <taxon>Clostridia</taxon>
        <taxon>Eubacteriales</taxon>
        <taxon>Oscillospiraceae</taxon>
        <taxon>Oscillospiraceae incertae sedis</taxon>
        <taxon>Candidatus Faecivivens</taxon>
    </lineage>
</organism>
<dbReference type="Gene3D" id="3.30.1180.10">
    <property type="match status" value="1"/>
</dbReference>
<reference evidence="2" key="1">
    <citation type="submission" date="2020-10" db="EMBL/GenBank/DDBJ databases">
        <authorList>
            <person name="Gilroy R."/>
        </authorList>
    </citation>
    <scope>NUCLEOTIDE SEQUENCE</scope>
    <source>
        <strain evidence="2">CHK189-12415</strain>
    </source>
</reference>
<reference evidence="2" key="2">
    <citation type="journal article" date="2021" name="PeerJ">
        <title>Extensive microbial diversity within the chicken gut microbiome revealed by metagenomics and culture.</title>
        <authorList>
            <person name="Gilroy R."/>
            <person name="Ravi A."/>
            <person name="Getino M."/>
            <person name="Pursley I."/>
            <person name="Horton D.L."/>
            <person name="Alikhan N.F."/>
            <person name="Baker D."/>
            <person name="Gharbi K."/>
            <person name="Hall N."/>
            <person name="Watson M."/>
            <person name="Adriaenssens E.M."/>
            <person name="Foster-Nyarko E."/>
            <person name="Jarju S."/>
            <person name="Secka A."/>
            <person name="Antonio M."/>
            <person name="Oren A."/>
            <person name="Chaudhuri R.R."/>
            <person name="La Ragione R."/>
            <person name="Hildebrand F."/>
            <person name="Pallen M.J."/>
        </authorList>
    </citation>
    <scope>NUCLEOTIDE SEQUENCE</scope>
    <source>
        <strain evidence="2">CHK189-12415</strain>
    </source>
</reference>
<dbReference type="InterPro" id="IPR003797">
    <property type="entry name" value="DegV"/>
</dbReference>
<keyword evidence="1" id="KW-0446">Lipid-binding</keyword>
<evidence type="ECO:0000313" key="3">
    <source>
        <dbReference type="Proteomes" id="UP000824241"/>
    </source>
</evidence>
<dbReference type="InterPro" id="IPR050270">
    <property type="entry name" value="DegV_domain_contain"/>
</dbReference>
<protein>
    <submittedName>
        <fullName evidence="2">DegV family protein</fullName>
    </submittedName>
</protein>
<evidence type="ECO:0000313" key="2">
    <source>
        <dbReference type="EMBL" id="HIR60841.1"/>
    </source>
</evidence>